<dbReference type="InterPro" id="IPR019468">
    <property type="entry name" value="AdenyloSucc_lyase_C"/>
</dbReference>
<dbReference type="GO" id="GO:0008652">
    <property type="term" value="P:amino acid biosynthetic process"/>
    <property type="evidence" value="ECO:0007669"/>
    <property type="project" value="UniProtKB-KW"/>
</dbReference>
<dbReference type="InterPro" id="IPR020557">
    <property type="entry name" value="Fumarate_lyase_CS"/>
</dbReference>
<dbReference type="InterPro" id="IPR022761">
    <property type="entry name" value="Fumarate_lyase_N"/>
</dbReference>
<dbReference type="Gene3D" id="1.10.275.60">
    <property type="match status" value="1"/>
</dbReference>
<dbReference type="AlphaFoldDB" id="A0A5N7J1D0"/>
<evidence type="ECO:0000256" key="1">
    <source>
        <dbReference type="ARBA" id="ARBA00022605"/>
    </source>
</evidence>
<protein>
    <recommendedName>
        <fullName evidence="4 5">Adenylosuccinate lyase</fullName>
        <shortName evidence="5">ASL</shortName>
        <ecNumber evidence="4 5">4.3.2.2</ecNumber>
    </recommendedName>
    <alternativeName>
        <fullName evidence="5">Adenylosuccinase</fullName>
    </alternativeName>
</protein>
<dbReference type="SMART" id="SM00998">
    <property type="entry name" value="ADSL_C"/>
    <property type="match status" value="1"/>
</dbReference>
<evidence type="ECO:0000256" key="2">
    <source>
        <dbReference type="ARBA" id="ARBA00022755"/>
    </source>
</evidence>
<dbReference type="RefSeq" id="WP_152752285.1">
    <property type="nucleotide sequence ID" value="NZ_SPSE01000029.1"/>
</dbReference>
<dbReference type="GO" id="GO:0044208">
    <property type="term" value="P:'de novo' AMP biosynthetic process"/>
    <property type="evidence" value="ECO:0007669"/>
    <property type="project" value="UniProtKB-UniPathway"/>
</dbReference>
<evidence type="ECO:0000313" key="8">
    <source>
        <dbReference type="EMBL" id="MPQ62545.1"/>
    </source>
</evidence>
<evidence type="ECO:0000313" key="9">
    <source>
        <dbReference type="Proteomes" id="UP000342249"/>
    </source>
</evidence>
<reference evidence="8 9" key="1">
    <citation type="journal article" date="2019" name="Lett. Appl. Microbiol.">
        <title>A case of 'blown pack' spoilage of vacuum-packaged pork likely associated with Clostridium estertheticum in Canada.</title>
        <authorList>
            <person name="Zhang P."/>
            <person name="Ward P."/>
            <person name="McMullen L.M."/>
            <person name="Yang X."/>
        </authorList>
    </citation>
    <scope>NUCLEOTIDE SEQUENCE [LARGE SCALE GENOMIC DNA]</scope>
    <source>
        <strain evidence="8 9">MA19</strain>
    </source>
</reference>
<evidence type="ECO:0000256" key="3">
    <source>
        <dbReference type="ARBA" id="ARBA00023239"/>
    </source>
</evidence>
<dbReference type="SUPFAM" id="SSF48557">
    <property type="entry name" value="L-aspartase-like"/>
    <property type="match status" value="1"/>
</dbReference>
<evidence type="ECO:0000256" key="5">
    <source>
        <dbReference type="RuleBase" id="RU361172"/>
    </source>
</evidence>
<dbReference type="UniPathway" id="UPA00075">
    <property type="reaction ID" value="UER00336"/>
</dbReference>
<dbReference type="UniPathway" id="UPA00074">
    <property type="reaction ID" value="UER00132"/>
</dbReference>
<evidence type="ECO:0000259" key="7">
    <source>
        <dbReference type="SMART" id="SM00998"/>
    </source>
</evidence>
<dbReference type="PANTHER" id="PTHR43172:SF1">
    <property type="entry name" value="ADENYLOSUCCINATE LYASE"/>
    <property type="match status" value="1"/>
</dbReference>
<dbReference type="Proteomes" id="UP000342249">
    <property type="component" value="Unassembled WGS sequence"/>
</dbReference>
<keyword evidence="6" id="KW-0175">Coiled coil</keyword>
<comment type="catalytic activity">
    <reaction evidence="5">
        <text>N(6)-(1,2-dicarboxyethyl)-AMP = fumarate + AMP</text>
        <dbReference type="Rhea" id="RHEA:16853"/>
        <dbReference type="ChEBI" id="CHEBI:29806"/>
        <dbReference type="ChEBI" id="CHEBI:57567"/>
        <dbReference type="ChEBI" id="CHEBI:456215"/>
        <dbReference type="EC" id="4.3.2.2"/>
    </reaction>
</comment>
<dbReference type="FunFam" id="1.10.275.60:FF:000001">
    <property type="entry name" value="Adenylosuccinate lyase"/>
    <property type="match status" value="1"/>
</dbReference>
<dbReference type="InterPro" id="IPR008948">
    <property type="entry name" value="L-Aspartase-like"/>
</dbReference>
<keyword evidence="3 5" id="KW-0456">Lyase</keyword>
<comment type="pathway">
    <text evidence="5">Purine metabolism; AMP biosynthesis via de novo pathway; AMP from IMP: step 2/2.</text>
</comment>
<evidence type="ECO:0000256" key="6">
    <source>
        <dbReference type="SAM" id="Coils"/>
    </source>
</evidence>
<keyword evidence="2 5" id="KW-0658">Purine biosynthesis</keyword>
<accession>A0A5N7J1D0</accession>
<dbReference type="GO" id="GO:0006189">
    <property type="term" value="P:'de novo' IMP biosynthetic process"/>
    <property type="evidence" value="ECO:0007669"/>
    <property type="project" value="UniProtKB-UniPathway"/>
</dbReference>
<dbReference type="Pfam" id="PF00206">
    <property type="entry name" value="Lyase_1"/>
    <property type="match status" value="1"/>
</dbReference>
<sequence>MRNTYNTPLNSRYASKEMSFLFSDDMKFKTWRKLWVALAEGEKLLGLNITQDQIDELKANVDNVNYEVAEEKEKEIRHDVMSHVYAYGVQCPTAKGIIHLGATSCYVGDNTDLIIMKKALLLIKKKLVNVISKSSTFALKYKDIPTLGYTHLQPAQLTTVGKRATLWIQDLVMDLENLDFVIDNIKLLGVKGTTGTQASFMNLFENDEKKVKDLDKYVANKMGFVDTYPVTGQTYSRKVDSIILNTLSEIAQSAYKFSNDLRILQSMKEVEEPFEKKQIGSSAMAYKRNPMRSERISSLARYIIVDSLNPAITAATQWFERTLDDSANKRISVAEAFLALDGVLNLYMNIAGNMVVYEKVITSHVNHELPFMATENILMEAVKKGGDRQDLHEHIRVHSMDSAKRVKEEGLNNDLIERIINDPIFKMSKEEIIAVIDPIKFVGRAPSQVVDFIGEYVNPILAANKDAIGVETSINV</sequence>
<dbReference type="NCBIfam" id="TIGR00928">
    <property type="entry name" value="purB"/>
    <property type="match status" value="1"/>
</dbReference>
<dbReference type="PRINTS" id="PR00149">
    <property type="entry name" value="FUMRATELYASE"/>
</dbReference>
<name>A0A5N7J1D0_9CLOT</name>
<comment type="pathway">
    <text evidence="5">Purine metabolism; IMP biosynthesis via de novo pathway; 5-amino-1-(5-phospho-D-ribosyl)imidazole-4-carboxamide from 5-amino-1-(5-phospho-D-ribosyl)imidazole-4-carboxylate: step 2/2.</text>
</comment>
<dbReference type="Gene3D" id="1.10.40.30">
    <property type="entry name" value="Fumarase/aspartase (C-terminal domain)"/>
    <property type="match status" value="1"/>
</dbReference>
<dbReference type="CDD" id="cd03302">
    <property type="entry name" value="Adenylsuccinate_lyase_2"/>
    <property type="match status" value="1"/>
</dbReference>
<evidence type="ECO:0000256" key="4">
    <source>
        <dbReference type="NCBIfam" id="TIGR00928"/>
    </source>
</evidence>
<keyword evidence="1" id="KW-0028">Amino-acid biosynthesis</keyword>
<dbReference type="GO" id="GO:0004018">
    <property type="term" value="F:N6-(1,2-dicarboxyethyl)AMP AMP-lyase (fumarate-forming) activity"/>
    <property type="evidence" value="ECO:0007669"/>
    <property type="project" value="UniProtKB-UniRule"/>
</dbReference>
<dbReference type="EMBL" id="SPSF01000028">
    <property type="protein sequence ID" value="MPQ62545.1"/>
    <property type="molecule type" value="Genomic_DNA"/>
</dbReference>
<dbReference type="InterPro" id="IPR000362">
    <property type="entry name" value="Fumarate_lyase_fam"/>
</dbReference>
<dbReference type="GO" id="GO:0070626">
    <property type="term" value="F:(S)-2-(5-amino-1-(5-phospho-D-ribosyl)imidazole-4-carboxamido) succinate lyase (fumarate-forming) activity"/>
    <property type="evidence" value="ECO:0007669"/>
    <property type="project" value="TreeGrafter"/>
</dbReference>
<dbReference type="GO" id="GO:0005829">
    <property type="term" value="C:cytosol"/>
    <property type="evidence" value="ECO:0007669"/>
    <property type="project" value="TreeGrafter"/>
</dbReference>
<dbReference type="Gene3D" id="1.20.200.10">
    <property type="entry name" value="Fumarase/aspartase (Central domain)"/>
    <property type="match status" value="1"/>
</dbReference>
<gene>
    <name evidence="8" type="ORF">E4V82_10530</name>
</gene>
<comment type="caution">
    <text evidence="8">The sequence shown here is derived from an EMBL/GenBank/DDBJ whole genome shotgun (WGS) entry which is preliminary data.</text>
</comment>
<feature type="coiled-coil region" evidence="6">
    <location>
        <begin position="47"/>
        <end position="74"/>
    </location>
</feature>
<dbReference type="EC" id="4.3.2.2" evidence="4 5"/>
<dbReference type="Pfam" id="PF10397">
    <property type="entry name" value="ADSL_C"/>
    <property type="match status" value="1"/>
</dbReference>
<dbReference type="PROSITE" id="PS00163">
    <property type="entry name" value="FUMARATE_LYASES"/>
    <property type="match status" value="1"/>
</dbReference>
<comment type="similarity">
    <text evidence="5">Belongs to the lyase 1 family. Adenylosuccinate lyase subfamily.</text>
</comment>
<organism evidence="8 9">
    <name type="scientific">Clostridium estertheticum</name>
    <dbReference type="NCBI Taxonomy" id="238834"/>
    <lineage>
        <taxon>Bacteria</taxon>
        <taxon>Bacillati</taxon>
        <taxon>Bacillota</taxon>
        <taxon>Clostridia</taxon>
        <taxon>Eubacteriales</taxon>
        <taxon>Clostridiaceae</taxon>
        <taxon>Clostridium</taxon>
    </lineage>
</organism>
<proteinExistence type="inferred from homology"/>
<feature type="domain" description="Adenylosuccinate lyase C-terminal" evidence="7">
    <location>
        <begin position="369"/>
        <end position="453"/>
    </location>
</feature>
<dbReference type="InterPro" id="IPR004769">
    <property type="entry name" value="Pur_lyase"/>
</dbReference>
<comment type="catalytic activity">
    <reaction evidence="5">
        <text>(2S)-2-[5-amino-1-(5-phospho-beta-D-ribosyl)imidazole-4-carboxamido]succinate = 5-amino-1-(5-phospho-beta-D-ribosyl)imidazole-4-carboxamide + fumarate</text>
        <dbReference type="Rhea" id="RHEA:23920"/>
        <dbReference type="ChEBI" id="CHEBI:29806"/>
        <dbReference type="ChEBI" id="CHEBI:58443"/>
        <dbReference type="ChEBI" id="CHEBI:58475"/>
        <dbReference type="EC" id="4.3.2.2"/>
    </reaction>
</comment>
<dbReference type="PANTHER" id="PTHR43172">
    <property type="entry name" value="ADENYLOSUCCINATE LYASE"/>
    <property type="match status" value="1"/>
</dbReference>